<name>A0A507CID8_9FUNG</name>
<keyword evidence="2" id="KW-1185">Reference proteome</keyword>
<dbReference type="EMBL" id="QEAO01000002">
    <property type="protein sequence ID" value="TPX37413.1"/>
    <property type="molecule type" value="Genomic_DNA"/>
</dbReference>
<dbReference type="RefSeq" id="XP_031027324.1">
    <property type="nucleotide sequence ID" value="XM_031166398.1"/>
</dbReference>
<accession>A0A507CID8</accession>
<evidence type="ECO:0000313" key="1">
    <source>
        <dbReference type="EMBL" id="TPX37413.1"/>
    </source>
</evidence>
<dbReference type="OrthoDB" id="10497378at2759"/>
<proteinExistence type="predicted"/>
<organism evidence="1 2">
    <name type="scientific">Synchytrium microbalum</name>
    <dbReference type="NCBI Taxonomy" id="1806994"/>
    <lineage>
        <taxon>Eukaryota</taxon>
        <taxon>Fungi</taxon>
        <taxon>Fungi incertae sedis</taxon>
        <taxon>Chytridiomycota</taxon>
        <taxon>Chytridiomycota incertae sedis</taxon>
        <taxon>Chytridiomycetes</taxon>
        <taxon>Synchytriales</taxon>
        <taxon>Synchytriaceae</taxon>
        <taxon>Synchytrium</taxon>
    </lineage>
</organism>
<dbReference type="AlphaFoldDB" id="A0A507CID8"/>
<gene>
    <name evidence="1" type="ORF">SmJEL517_g00469</name>
</gene>
<sequence length="145" mass="15764">MNQHKILTPEKARAATPLTTVNRQFLGVLKDSVVKLVFESALRQPSAEPALPMNSSGDKALGAFTRYVLAVAHEHDIKPHDILKELGLTHTDKEQDAELATLLKQEAARWNAIEQQAYGHIEKGGVAALKQGAATKMDQAVSMEG</sequence>
<dbReference type="GeneID" id="42001695"/>
<protein>
    <submittedName>
        <fullName evidence="1">Uncharacterized protein</fullName>
    </submittedName>
</protein>
<dbReference type="Proteomes" id="UP000319731">
    <property type="component" value="Unassembled WGS sequence"/>
</dbReference>
<evidence type="ECO:0000313" key="2">
    <source>
        <dbReference type="Proteomes" id="UP000319731"/>
    </source>
</evidence>
<comment type="caution">
    <text evidence="1">The sequence shown here is derived from an EMBL/GenBank/DDBJ whole genome shotgun (WGS) entry which is preliminary data.</text>
</comment>
<reference evidence="1 2" key="1">
    <citation type="journal article" date="2019" name="Sci. Rep.">
        <title>Comparative genomics of chytrid fungi reveal insights into the obligate biotrophic and pathogenic lifestyle of Synchytrium endobioticum.</title>
        <authorList>
            <person name="van de Vossenberg B.T.L.H."/>
            <person name="Warris S."/>
            <person name="Nguyen H.D.T."/>
            <person name="van Gent-Pelzer M.P.E."/>
            <person name="Joly D.L."/>
            <person name="van de Geest H.C."/>
            <person name="Bonants P.J.M."/>
            <person name="Smith D.S."/>
            <person name="Levesque C.A."/>
            <person name="van der Lee T.A.J."/>
        </authorList>
    </citation>
    <scope>NUCLEOTIDE SEQUENCE [LARGE SCALE GENOMIC DNA]</scope>
    <source>
        <strain evidence="1 2">JEL517</strain>
    </source>
</reference>